<evidence type="ECO:0000313" key="2">
    <source>
        <dbReference type="Proteomes" id="UP000198287"/>
    </source>
</evidence>
<organism evidence="1 2">
    <name type="scientific">Folsomia candida</name>
    <name type="common">Springtail</name>
    <dbReference type="NCBI Taxonomy" id="158441"/>
    <lineage>
        <taxon>Eukaryota</taxon>
        <taxon>Metazoa</taxon>
        <taxon>Ecdysozoa</taxon>
        <taxon>Arthropoda</taxon>
        <taxon>Hexapoda</taxon>
        <taxon>Collembola</taxon>
        <taxon>Entomobryomorpha</taxon>
        <taxon>Isotomoidea</taxon>
        <taxon>Isotomidae</taxon>
        <taxon>Proisotominae</taxon>
        <taxon>Folsomia</taxon>
    </lineage>
</organism>
<comment type="caution">
    <text evidence="1">The sequence shown here is derived from an EMBL/GenBank/DDBJ whole genome shotgun (WGS) entry which is preliminary data.</text>
</comment>
<dbReference type="OMA" id="VQATHAQ"/>
<dbReference type="EMBL" id="LNIX01000011">
    <property type="protein sequence ID" value="OXA48950.1"/>
    <property type="molecule type" value="Genomic_DNA"/>
</dbReference>
<dbReference type="Proteomes" id="UP000198287">
    <property type="component" value="Unassembled WGS sequence"/>
</dbReference>
<accession>A0A226DV54</accession>
<dbReference type="OrthoDB" id="7485566at2759"/>
<sequence length="270" mass="29724">MDVGAWLNAVPSPQLGTVLPNETFRIACALRLGCDVCHSHKCPCGATVTSRGYHGLSCKSSAGRHSRHAAANDVIWRALRSAGAPTIKEPAGCSRPDGKRPDGLTLVPWARGRPLVWDFTCVDTFGPSYLPQTCVHPGAAAERAEDRKTKSYEDLLDRFLFVPVALETTGVWGKEGLSLTKEIGTNFKFPENFKPDSDVEIVIVETTMTRKRTNHTFHLYGVTHAQNWILPGVSDFPNLQYLNRDTRARLNLILPATFCGTETYGKLQVS</sequence>
<keyword evidence="2" id="KW-1185">Reference proteome</keyword>
<proteinExistence type="predicted"/>
<dbReference type="AlphaFoldDB" id="A0A226DV54"/>
<name>A0A226DV54_FOLCA</name>
<gene>
    <name evidence="1" type="ORF">Fcan01_16459</name>
</gene>
<protein>
    <submittedName>
        <fullName evidence="1">Uncharacterized protein</fullName>
    </submittedName>
</protein>
<reference evidence="1 2" key="1">
    <citation type="submission" date="2015-12" db="EMBL/GenBank/DDBJ databases">
        <title>The genome of Folsomia candida.</title>
        <authorList>
            <person name="Faddeeva A."/>
            <person name="Derks M.F."/>
            <person name="Anvar Y."/>
            <person name="Smit S."/>
            <person name="Van Straalen N."/>
            <person name="Roelofs D."/>
        </authorList>
    </citation>
    <scope>NUCLEOTIDE SEQUENCE [LARGE SCALE GENOMIC DNA]</scope>
    <source>
        <strain evidence="1 2">VU population</strain>
        <tissue evidence="1">Whole body</tissue>
    </source>
</reference>
<evidence type="ECO:0000313" key="1">
    <source>
        <dbReference type="EMBL" id="OXA48950.1"/>
    </source>
</evidence>